<dbReference type="EMBL" id="JAGKQM010000017">
    <property type="protein sequence ID" value="KAH0867013.1"/>
    <property type="molecule type" value="Genomic_DNA"/>
</dbReference>
<feature type="non-terminal residue" evidence="2">
    <location>
        <position position="140"/>
    </location>
</feature>
<name>A0ABQ7YI85_BRANA</name>
<comment type="caution">
    <text evidence="2">The sequence shown here is derived from an EMBL/GenBank/DDBJ whole genome shotgun (WGS) entry which is preliminary data.</text>
</comment>
<evidence type="ECO:0000256" key="1">
    <source>
        <dbReference type="SAM" id="MobiDB-lite"/>
    </source>
</evidence>
<dbReference type="Proteomes" id="UP000824890">
    <property type="component" value="Unassembled WGS sequence"/>
</dbReference>
<evidence type="ECO:0000313" key="2">
    <source>
        <dbReference type="EMBL" id="KAH0867013.1"/>
    </source>
</evidence>
<proteinExistence type="predicted"/>
<gene>
    <name evidence="2" type="ORF">HID58_074035</name>
</gene>
<evidence type="ECO:0000313" key="3">
    <source>
        <dbReference type="Proteomes" id="UP000824890"/>
    </source>
</evidence>
<sequence length="140" mass="15681">MSSIRFFSPIDSTYINSPESKSSLVAFIDENTVRFSSPKASDKSSTKAPAISTTASMAKNPVKSPPKLQVNRPLNRVSRYKHFLKRGSHSASLTSYLNFFWTLSRSYPFFMSRVLRLSSTGSGSIHPKRLKRVVFLKAIS</sequence>
<reference evidence="2 3" key="1">
    <citation type="submission" date="2021-05" db="EMBL/GenBank/DDBJ databases">
        <title>Genome Assembly of Synthetic Allotetraploid Brassica napus Reveals Homoeologous Exchanges between Subgenomes.</title>
        <authorList>
            <person name="Davis J.T."/>
        </authorList>
    </citation>
    <scope>NUCLEOTIDE SEQUENCE [LARGE SCALE GENOMIC DNA]</scope>
    <source>
        <strain evidence="3">cv. Da-Ae</strain>
        <tissue evidence="2">Seedling</tissue>
    </source>
</reference>
<feature type="region of interest" description="Disordered" evidence="1">
    <location>
        <begin position="36"/>
        <end position="71"/>
    </location>
</feature>
<protein>
    <submittedName>
        <fullName evidence="2">Uncharacterized protein</fullName>
    </submittedName>
</protein>
<organism evidence="2 3">
    <name type="scientific">Brassica napus</name>
    <name type="common">Rape</name>
    <dbReference type="NCBI Taxonomy" id="3708"/>
    <lineage>
        <taxon>Eukaryota</taxon>
        <taxon>Viridiplantae</taxon>
        <taxon>Streptophyta</taxon>
        <taxon>Embryophyta</taxon>
        <taxon>Tracheophyta</taxon>
        <taxon>Spermatophyta</taxon>
        <taxon>Magnoliopsida</taxon>
        <taxon>eudicotyledons</taxon>
        <taxon>Gunneridae</taxon>
        <taxon>Pentapetalae</taxon>
        <taxon>rosids</taxon>
        <taxon>malvids</taxon>
        <taxon>Brassicales</taxon>
        <taxon>Brassicaceae</taxon>
        <taxon>Brassiceae</taxon>
        <taxon>Brassica</taxon>
    </lineage>
</organism>
<accession>A0ABQ7YI85</accession>
<keyword evidence="3" id="KW-1185">Reference proteome</keyword>